<dbReference type="RefSeq" id="WP_310317039.1">
    <property type="nucleotide sequence ID" value="NZ_JAVDWU010000005.1"/>
</dbReference>
<protein>
    <recommendedName>
        <fullName evidence="4">Sodium:solute symporter</fullName>
    </recommendedName>
</protein>
<organism evidence="2 3">
    <name type="scientific">Hydrogenophaga palleronii</name>
    <dbReference type="NCBI Taxonomy" id="65655"/>
    <lineage>
        <taxon>Bacteria</taxon>
        <taxon>Pseudomonadati</taxon>
        <taxon>Pseudomonadota</taxon>
        <taxon>Betaproteobacteria</taxon>
        <taxon>Burkholderiales</taxon>
        <taxon>Comamonadaceae</taxon>
        <taxon>Hydrogenophaga</taxon>
    </lineage>
</organism>
<proteinExistence type="predicted"/>
<evidence type="ECO:0008006" key="4">
    <source>
        <dbReference type="Google" id="ProtNLM"/>
    </source>
</evidence>
<keyword evidence="3" id="KW-1185">Reference proteome</keyword>
<comment type="caution">
    <text evidence="2">The sequence shown here is derived from an EMBL/GenBank/DDBJ whole genome shotgun (WGS) entry which is preliminary data.</text>
</comment>
<evidence type="ECO:0000256" key="1">
    <source>
        <dbReference type="SAM" id="Phobius"/>
    </source>
</evidence>
<keyword evidence="1" id="KW-0472">Membrane</keyword>
<keyword evidence="1" id="KW-1133">Transmembrane helix</keyword>
<sequence>MVLGWLSAVPLVLLTLRRMRGFAVSLAGSAYGVLYYAAINALAVPIYFGDELPWRLGWSVVVPSLVVHLVFGVAVAHTVRFLRRKTAAA</sequence>
<accession>A0ABU1WP44</accession>
<dbReference type="Proteomes" id="UP001265700">
    <property type="component" value="Unassembled WGS sequence"/>
</dbReference>
<keyword evidence="1" id="KW-0812">Transmembrane</keyword>
<feature type="transmembrane region" description="Helical" evidence="1">
    <location>
        <begin position="56"/>
        <end position="76"/>
    </location>
</feature>
<dbReference type="EMBL" id="JAVDWU010000005">
    <property type="protein sequence ID" value="MDR7150834.1"/>
    <property type="molecule type" value="Genomic_DNA"/>
</dbReference>
<evidence type="ECO:0000313" key="3">
    <source>
        <dbReference type="Proteomes" id="UP001265700"/>
    </source>
</evidence>
<name>A0ABU1WP44_9BURK</name>
<gene>
    <name evidence="2" type="ORF">J2W49_002797</name>
</gene>
<evidence type="ECO:0000313" key="2">
    <source>
        <dbReference type="EMBL" id="MDR7150834.1"/>
    </source>
</evidence>
<reference evidence="2 3" key="1">
    <citation type="submission" date="2023-07" db="EMBL/GenBank/DDBJ databases">
        <title>Sorghum-associated microbial communities from plants grown in Nebraska, USA.</title>
        <authorList>
            <person name="Schachtman D."/>
        </authorList>
    </citation>
    <scope>NUCLEOTIDE SEQUENCE [LARGE SCALE GENOMIC DNA]</scope>
    <source>
        <strain evidence="2 3">4249</strain>
    </source>
</reference>